<accession>A0ABM0GYC3</accession>
<dbReference type="InterPro" id="IPR001660">
    <property type="entry name" value="SAM"/>
</dbReference>
<dbReference type="PROSITE" id="PS50105">
    <property type="entry name" value="SAM_DOMAIN"/>
    <property type="match status" value="1"/>
</dbReference>
<keyword evidence="3" id="KW-1185">Reference proteome</keyword>
<dbReference type="InterPro" id="IPR013761">
    <property type="entry name" value="SAM/pointed_sf"/>
</dbReference>
<dbReference type="PANTHER" id="PTHR47508:SF2">
    <property type="entry name" value="TIR DOMAIN-CONTAINING PROTEIN"/>
    <property type="match status" value="1"/>
</dbReference>
<dbReference type="Gene3D" id="3.40.50.10140">
    <property type="entry name" value="Toll/interleukin-1 receptor homology (TIR) domain"/>
    <property type="match status" value="2"/>
</dbReference>
<feature type="domain" description="SAM" evidence="2">
    <location>
        <begin position="265"/>
        <end position="330"/>
    </location>
</feature>
<dbReference type="Gene3D" id="1.10.150.50">
    <property type="entry name" value="Transcription Factor, Ets-1"/>
    <property type="match status" value="1"/>
</dbReference>
<feature type="region of interest" description="Disordered" evidence="1">
    <location>
        <begin position="1"/>
        <end position="59"/>
    </location>
</feature>
<sequence>MSDGENPDRRDHPQENGHHENETGDASTNRTGGSEVKKKKKRPSDSDHIQIPQVNMEDIVKTEAKKMERSLEMTAPGNPKPAHGKAKKAKKCIYISYSPDAGFQERKFVAETVRQLKENNLSEDIWFDKDEKNTDSPAWFSQRMEAVERCKASICFLSDSYFQCPVSVYEGRCLLERVRSGNVVPRIFIVLFTPTEIPRMYNEFLHELVDLTGAHVKSSIAEKASVVVGSLMEQLEKFAMINTPLLPNTTKEFTGEYKKKKICQWSQYDLQEWLFDLGVREFYRQSFAENQVDGFLLMSMNDQDMQDFLGVDSRVVRKKILQQILAILEKEHKVADNWHLRARTVRAKQDTVYLVYDPTDVRLAQNLKQDLRKKNLQVLSHEKLGQSKDEFLQVNGPHVATAKHVIVVLTEAAASSPFVFHEVLFADWLGKTLVTAMFKNVWPKLRPSVKAVLGECPAIDFETKMYAESMDVLEHQIKPLRKVPGVVLEQAYLNRMAEGLKPLQVLATSQAATLSFGEELPEPKVFISYQWDMQTKVLEIRRILESNGLPCWADISPTMAQRGHSSVSSRSSTTSQMDGSVTETLQLNIQRNMKSSAVVLCCITPRYIQSDNCIKDLSLAEYLNKPIVPIMLRFVAWPPDTAQPGIKKMLARTVQIDLSNDKLFKQNFHLVLERIRKHLAVNMKSSLM</sequence>
<protein>
    <submittedName>
        <fullName evidence="4">Uncharacterized protein LOC100370582</fullName>
    </submittedName>
</protein>
<proteinExistence type="predicted"/>
<evidence type="ECO:0000256" key="1">
    <source>
        <dbReference type="SAM" id="MobiDB-lite"/>
    </source>
</evidence>
<gene>
    <name evidence="4" type="primary">LOC100370582</name>
</gene>
<evidence type="ECO:0000313" key="3">
    <source>
        <dbReference type="Proteomes" id="UP000694865"/>
    </source>
</evidence>
<evidence type="ECO:0000259" key="2">
    <source>
        <dbReference type="PROSITE" id="PS50105"/>
    </source>
</evidence>
<dbReference type="SUPFAM" id="SSF47769">
    <property type="entry name" value="SAM/Pointed domain"/>
    <property type="match status" value="1"/>
</dbReference>
<evidence type="ECO:0000313" key="4">
    <source>
        <dbReference type="RefSeq" id="XP_002740090.1"/>
    </source>
</evidence>
<dbReference type="Pfam" id="PF00536">
    <property type="entry name" value="SAM_1"/>
    <property type="match status" value="1"/>
</dbReference>
<dbReference type="InterPro" id="IPR000157">
    <property type="entry name" value="TIR_dom"/>
</dbReference>
<dbReference type="Pfam" id="PF13676">
    <property type="entry name" value="TIR_2"/>
    <property type="match status" value="1"/>
</dbReference>
<reference evidence="4" key="1">
    <citation type="submission" date="2025-08" db="UniProtKB">
        <authorList>
            <consortium name="RefSeq"/>
        </authorList>
    </citation>
    <scope>IDENTIFICATION</scope>
    <source>
        <tissue evidence="4">Testes</tissue>
    </source>
</reference>
<dbReference type="RefSeq" id="XP_002740090.1">
    <property type="nucleotide sequence ID" value="XM_002740044.2"/>
</dbReference>
<dbReference type="InterPro" id="IPR035897">
    <property type="entry name" value="Toll_tir_struct_dom_sf"/>
</dbReference>
<dbReference type="SMART" id="SM00454">
    <property type="entry name" value="SAM"/>
    <property type="match status" value="1"/>
</dbReference>
<dbReference type="Proteomes" id="UP000694865">
    <property type="component" value="Unplaced"/>
</dbReference>
<dbReference type="PANTHER" id="PTHR47508">
    <property type="entry name" value="SAM DOMAIN-CONTAINING PROTEIN-RELATED"/>
    <property type="match status" value="1"/>
</dbReference>
<dbReference type="SUPFAM" id="SSF52200">
    <property type="entry name" value="Toll/Interleukin receptor TIR domain"/>
    <property type="match status" value="3"/>
</dbReference>
<dbReference type="GeneID" id="100370582"/>
<organism evidence="3 4">
    <name type="scientific">Saccoglossus kowalevskii</name>
    <name type="common">Acorn worm</name>
    <dbReference type="NCBI Taxonomy" id="10224"/>
    <lineage>
        <taxon>Eukaryota</taxon>
        <taxon>Metazoa</taxon>
        <taxon>Hemichordata</taxon>
        <taxon>Enteropneusta</taxon>
        <taxon>Harrimaniidae</taxon>
        <taxon>Saccoglossus</taxon>
    </lineage>
</organism>
<name>A0ABM0GYC3_SACKO</name>
<feature type="compositionally biased region" description="Basic and acidic residues" evidence="1">
    <location>
        <begin position="1"/>
        <end position="22"/>
    </location>
</feature>